<feature type="compositionally biased region" description="Basic and acidic residues" evidence="1">
    <location>
        <begin position="442"/>
        <end position="454"/>
    </location>
</feature>
<dbReference type="InterPro" id="IPR002589">
    <property type="entry name" value="Macro_dom"/>
</dbReference>
<name>A0A086K3H3_TOXGO</name>
<protein>
    <submittedName>
        <fullName evidence="3">Macro domain-containing protein</fullName>
    </submittedName>
</protein>
<accession>A0A086K3H3</accession>
<dbReference type="OrthoDB" id="331737at2759"/>
<feature type="region of interest" description="Disordered" evidence="1">
    <location>
        <begin position="736"/>
        <end position="817"/>
    </location>
</feature>
<feature type="region of interest" description="Disordered" evidence="1">
    <location>
        <begin position="292"/>
        <end position="723"/>
    </location>
</feature>
<organism evidence="3 4">
    <name type="scientific">Toxoplasma gondii p89</name>
    <dbReference type="NCBI Taxonomy" id="943119"/>
    <lineage>
        <taxon>Eukaryota</taxon>
        <taxon>Sar</taxon>
        <taxon>Alveolata</taxon>
        <taxon>Apicomplexa</taxon>
        <taxon>Conoidasida</taxon>
        <taxon>Coccidia</taxon>
        <taxon>Eucoccidiorida</taxon>
        <taxon>Eimeriorina</taxon>
        <taxon>Sarcocystidae</taxon>
        <taxon>Toxoplasma</taxon>
    </lineage>
</organism>
<reference evidence="3 4" key="1">
    <citation type="submission" date="2014-03" db="EMBL/GenBank/DDBJ databases">
        <authorList>
            <person name="Sibley D."/>
            <person name="Venepally P."/>
            <person name="Karamycheva S."/>
            <person name="Hadjithomas M."/>
            <person name="Khan A."/>
            <person name="Brunk B."/>
            <person name="Roos D."/>
            <person name="Caler E."/>
            <person name="Lorenzi H."/>
        </authorList>
    </citation>
    <scope>NUCLEOTIDE SEQUENCE [LARGE SCALE GENOMIC DNA]</scope>
    <source>
        <strain evidence="4">p89</strain>
    </source>
</reference>
<dbReference type="VEuPathDB" id="ToxoDB:TGP89_240250"/>
<feature type="compositionally biased region" description="Polar residues" evidence="1">
    <location>
        <begin position="635"/>
        <end position="648"/>
    </location>
</feature>
<sequence length="817" mass="88127">MVVLPWTWGAASRANMPKSGTANSRNLGYVKAVNLPRLSKDPDTLLRKVVLYRGDITELDVDVIVNAANPSLLGGGGVDGAIHRKAGPQLRVFNQTLGGCKTGEVKASPAFQLVCKQIFHTVGPRGEQPQALRACYLNALELLKRSKYRTIAFPCISTGIYGYPQLNAAQVVTKCVTKWLKIPANYEAVDFIVFCVFERQDFLFYEQLLSKIKCRAPVSIASVFAPRTVEVEGQLAASALEENGVEVSVSADISRQFLERGKASPCEAGKDGAGAGDLPPWGGSWVLCGGAEDATREEEDGTGEEDDRTRVFPYKGTKDGMELQSLKGLSETGDTPEDSAASPEPSCGGFGEQVGERGGWRSEEEDMQEGDTGATQGSRPMRQVRVKACEAGKRHKRRASVDEDDEVSSADLSDECPAARLVEKQEHRGERRRRNDRKAKRGKPERPKKKDATNRRINTCFDRHQQERIDAEQRLRLESGETVPSTHPAVASKASGGGDHALPRPLPAGGYFPLSVNSGEDPRREPDEQGADAEKGETPELPVHLGVDDQKSAAHSEAVAEGLPREPCSALEGTGPSCILSIGEENQLQLETDGSDSSTCSAFPSNASAAPPPSPDPALQSLARSSAQKKAACTCPTSENTQGETSPAKQHKKRQSAEGKKKGNALPEGKRKRKQTFAGCGRQSSQESPPASFTKNEQAAFVTDKPSDSPRNRGEVSEIREESQWSLTLIELPPVNPLAEGPQVAGIAPDVPSCDTEISGVRTPQKVQSAEPDERSSKRPISSVTPRSSDSSGGARPARKQRQKKHQPRHRKTAAQL</sequence>
<dbReference type="Pfam" id="PF01661">
    <property type="entry name" value="Macro"/>
    <property type="match status" value="1"/>
</dbReference>
<dbReference type="InterPro" id="IPR043472">
    <property type="entry name" value="Macro_dom-like"/>
</dbReference>
<feature type="compositionally biased region" description="Basic residues" evidence="1">
    <location>
        <begin position="797"/>
        <end position="817"/>
    </location>
</feature>
<feature type="compositionally biased region" description="Polar residues" evidence="1">
    <location>
        <begin position="779"/>
        <end position="792"/>
    </location>
</feature>
<feature type="compositionally biased region" description="Basic residues" evidence="1">
    <location>
        <begin position="430"/>
        <end position="441"/>
    </location>
</feature>
<feature type="compositionally biased region" description="Acidic residues" evidence="1">
    <location>
        <begin position="402"/>
        <end position="414"/>
    </location>
</feature>
<gene>
    <name evidence="3" type="ORF">TGP89_240250</name>
</gene>
<comment type="caution">
    <text evidence="3">The sequence shown here is derived from an EMBL/GenBank/DDBJ whole genome shotgun (WGS) entry which is preliminary data.</text>
</comment>
<dbReference type="Gene3D" id="3.40.220.10">
    <property type="entry name" value="Leucine Aminopeptidase, subunit E, domain 1"/>
    <property type="match status" value="1"/>
</dbReference>
<evidence type="ECO:0000256" key="1">
    <source>
        <dbReference type="SAM" id="MobiDB-lite"/>
    </source>
</evidence>
<dbReference type="SMART" id="SM00506">
    <property type="entry name" value="A1pp"/>
    <property type="match status" value="1"/>
</dbReference>
<dbReference type="Proteomes" id="UP000028828">
    <property type="component" value="Unassembled WGS sequence"/>
</dbReference>
<dbReference type="CDD" id="cd02908">
    <property type="entry name" value="Macro_OAADPr_deacetylase"/>
    <property type="match status" value="1"/>
</dbReference>
<feature type="compositionally biased region" description="Polar residues" evidence="1">
    <location>
        <begin position="584"/>
        <end position="600"/>
    </location>
</feature>
<feature type="compositionally biased region" description="Basic and acidic residues" evidence="1">
    <location>
        <begin position="461"/>
        <end position="479"/>
    </location>
</feature>
<evidence type="ECO:0000313" key="4">
    <source>
        <dbReference type="Proteomes" id="UP000028828"/>
    </source>
</evidence>
<feature type="domain" description="Macro" evidence="2">
    <location>
        <begin position="36"/>
        <end position="213"/>
    </location>
</feature>
<feature type="compositionally biased region" description="Basic and acidic residues" evidence="1">
    <location>
        <begin position="705"/>
        <end position="723"/>
    </location>
</feature>
<evidence type="ECO:0000259" key="2">
    <source>
        <dbReference type="PROSITE" id="PS51154"/>
    </source>
</evidence>
<proteinExistence type="predicted"/>
<feature type="compositionally biased region" description="Polar residues" evidence="1">
    <location>
        <begin position="682"/>
        <end position="697"/>
    </location>
</feature>
<evidence type="ECO:0000313" key="3">
    <source>
        <dbReference type="EMBL" id="KFG38941.1"/>
    </source>
</evidence>
<dbReference type="EMBL" id="AEYI02001314">
    <property type="protein sequence ID" value="KFG38941.1"/>
    <property type="molecule type" value="Genomic_DNA"/>
</dbReference>
<dbReference type="PANTHER" id="PTHR11106">
    <property type="entry name" value="GANGLIOSIDE INDUCED DIFFERENTIATION ASSOCIATED PROTEIN 2-RELATED"/>
    <property type="match status" value="1"/>
</dbReference>
<feature type="compositionally biased region" description="Acidic residues" evidence="1">
    <location>
        <begin position="295"/>
        <end position="306"/>
    </location>
</feature>
<dbReference type="PROSITE" id="PS51154">
    <property type="entry name" value="MACRO"/>
    <property type="match status" value="1"/>
</dbReference>
<feature type="compositionally biased region" description="Basic and acidic residues" evidence="1">
    <location>
        <begin position="520"/>
        <end position="538"/>
    </location>
</feature>
<dbReference type="AlphaFoldDB" id="A0A086K3H3"/>
<dbReference type="PANTHER" id="PTHR11106:SF27">
    <property type="entry name" value="MACRO DOMAIN-CONTAINING PROTEIN"/>
    <property type="match status" value="1"/>
</dbReference>
<dbReference type="SUPFAM" id="SSF52949">
    <property type="entry name" value="Macro domain-like"/>
    <property type="match status" value="1"/>
</dbReference>